<dbReference type="GO" id="GO:0003700">
    <property type="term" value="F:DNA-binding transcription factor activity"/>
    <property type="evidence" value="ECO:0007669"/>
    <property type="project" value="InterPro"/>
</dbReference>
<evidence type="ECO:0000256" key="11">
    <source>
        <dbReference type="RuleBase" id="RU004334"/>
    </source>
</evidence>
<keyword evidence="3 11" id="KW-0479">Metal-binding</keyword>
<dbReference type="GO" id="GO:0000978">
    <property type="term" value="F:RNA polymerase II cis-regulatory region sequence-specific DNA binding"/>
    <property type="evidence" value="ECO:0007669"/>
    <property type="project" value="InterPro"/>
</dbReference>
<protein>
    <submittedName>
        <fullName evidence="16">Uncharacterized protein</fullName>
    </submittedName>
</protein>
<proteinExistence type="inferred from homology"/>
<feature type="domain" description="Nuclear receptor" evidence="13">
    <location>
        <begin position="16"/>
        <end position="91"/>
    </location>
</feature>
<keyword evidence="5 11" id="KW-0862">Zinc</keyword>
<evidence type="ECO:0000256" key="9">
    <source>
        <dbReference type="ARBA" id="ARBA00023170"/>
    </source>
</evidence>
<evidence type="ECO:0000256" key="3">
    <source>
        <dbReference type="ARBA" id="ARBA00022723"/>
    </source>
</evidence>
<dbReference type="WBParaSite" id="MBELARI_LOCUS14946">
    <property type="protein sequence ID" value="MBELARI_LOCUS14946"/>
    <property type="gene ID" value="MBELARI_LOCUS14946"/>
</dbReference>
<evidence type="ECO:0000256" key="6">
    <source>
        <dbReference type="ARBA" id="ARBA00023015"/>
    </source>
</evidence>
<evidence type="ECO:0000256" key="1">
    <source>
        <dbReference type="ARBA" id="ARBA00004123"/>
    </source>
</evidence>
<dbReference type="PROSITE" id="PS51030">
    <property type="entry name" value="NUCLEAR_REC_DBD_2"/>
    <property type="match status" value="1"/>
</dbReference>
<dbReference type="InterPro" id="IPR013088">
    <property type="entry name" value="Znf_NHR/GATA"/>
</dbReference>
<dbReference type="InterPro" id="IPR050274">
    <property type="entry name" value="Nuclear_hormone_rcpt_NR2"/>
</dbReference>
<keyword evidence="8 11" id="KW-0804">Transcription</keyword>
<dbReference type="SMART" id="SM00399">
    <property type="entry name" value="ZnF_C4"/>
    <property type="match status" value="1"/>
</dbReference>
<keyword evidence="7 11" id="KW-0238">DNA-binding</keyword>
<dbReference type="InterPro" id="IPR049636">
    <property type="entry name" value="HNF4-like_DBD"/>
</dbReference>
<dbReference type="PROSITE" id="PS51843">
    <property type="entry name" value="NR_LBD"/>
    <property type="match status" value="1"/>
</dbReference>
<keyword evidence="4 11" id="KW-0863">Zinc-finger</keyword>
<comment type="similarity">
    <text evidence="2 11">Belongs to the nuclear hormone receptor family.</text>
</comment>
<dbReference type="FunFam" id="3.30.50.10:FF:000030">
    <property type="entry name" value="Nuclear Hormone Receptor family"/>
    <property type="match status" value="1"/>
</dbReference>
<comment type="subcellular location">
    <subcellularLocation>
        <location evidence="1 11">Nucleus</location>
    </subcellularLocation>
</comment>
<feature type="compositionally biased region" description="Polar residues" evidence="12">
    <location>
        <begin position="111"/>
        <end position="122"/>
    </location>
</feature>
<accession>A0AAF3EMI9</accession>
<dbReference type="GO" id="GO:0005634">
    <property type="term" value="C:nucleus"/>
    <property type="evidence" value="ECO:0007669"/>
    <property type="project" value="UniProtKB-SubCell"/>
</dbReference>
<evidence type="ECO:0000256" key="10">
    <source>
        <dbReference type="ARBA" id="ARBA00023242"/>
    </source>
</evidence>
<dbReference type="Pfam" id="PF00105">
    <property type="entry name" value="zf-C4"/>
    <property type="match status" value="1"/>
</dbReference>
<feature type="domain" description="NR LBD" evidence="14">
    <location>
        <begin position="154"/>
        <end position="366"/>
    </location>
</feature>
<feature type="region of interest" description="Disordered" evidence="12">
    <location>
        <begin position="108"/>
        <end position="131"/>
    </location>
</feature>
<dbReference type="InterPro" id="IPR000536">
    <property type="entry name" value="Nucl_hrmn_rcpt_lig-bd"/>
</dbReference>
<evidence type="ECO:0000256" key="4">
    <source>
        <dbReference type="ARBA" id="ARBA00022771"/>
    </source>
</evidence>
<evidence type="ECO:0000256" key="8">
    <source>
        <dbReference type="ARBA" id="ARBA00023163"/>
    </source>
</evidence>
<keyword evidence="6 11" id="KW-0805">Transcription regulation</keyword>
<dbReference type="SUPFAM" id="SSF48508">
    <property type="entry name" value="Nuclear receptor ligand-binding domain"/>
    <property type="match status" value="1"/>
</dbReference>
<reference evidence="16" key="1">
    <citation type="submission" date="2024-02" db="UniProtKB">
        <authorList>
            <consortium name="WormBaseParasite"/>
        </authorList>
    </citation>
    <scope>IDENTIFICATION</scope>
</reference>
<evidence type="ECO:0000313" key="16">
    <source>
        <dbReference type="WBParaSite" id="MBELARI_LOCUS14946"/>
    </source>
</evidence>
<name>A0AAF3EMI9_9BILA</name>
<dbReference type="Gene3D" id="3.30.50.10">
    <property type="entry name" value="Erythroid Transcription Factor GATA-1, subunit A"/>
    <property type="match status" value="1"/>
</dbReference>
<dbReference type="PRINTS" id="PR00047">
    <property type="entry name" value="STROIDFINGER"/>
</dbReference>
<sequence length="366" mass="42100">MSISSTSKQSSLENCDDICLVCNDQSSGYHYGIPSCNGCKTFFRRAIVQNLTFICQLGGKCSVDKTVRCACRFCRLKKCIDMGMDKNAIQNNREPIGYTKRSRKKKLSFAQDDQQPSTSKETLSPLDSPETFPELDRLVTIEKRLQKLRIGILNVPTELETALLSERLLENEGFIEKNGREFKSPFFQRYFTEEDASFWIDRDATLMLEWIKCLLGGQELDVEDLTQIIYSSSINLLVLLWTYYSKDTKEDRIVFPNGAWFDTGQKQETSLFVSERSQLINGILKDIRKLEFDEVEMVAFRALLALNSNIEELTSKGREIIEKNRSSIALSIHQYLEQKMGGFLEADERQWFSSYISLNFNNDKAI</sequence>
<evidence type="ECO:0000256" key="7">
    <source>
        <dbReference type="ARBA" id="ARBA00023125"/>
    </source>
</evidence>
<dbReference type="Pfam" id="PF00104">
    <property type="entry name" value="Hormone_recep"/>
    <property type="match status" value="1"/>
</dbReference>
<keyword evidence="9 11" id="KW-0675">Receptor</keyword>
<dbReference type="CDD" id="cd06960">
    <property type="entry name" value="NR_DBD_HNF4A"/>
    <property type="match status" value="1"/>
</dbReference>
<dbReference type="SMART" id="SM00430">
    <property type="entry name" value="HOLI"/>
    <property type="match status" value="1"/>
</dbReference>
<dbReference type="Proteomes" id="UP000887575">
    <property type="component" value="Unassembled WGS sequence"/>
</dbReference>
<dbReference type="GO" id="GO:0008270">
    <property type="term" value="F:zinc ion binding"/>
    <property type="evidence" value="ECO:0007669"/>
    <property type="project" value="UniProtKB-KW"/>
</dbReference>
<dbReference type="SUPFAM" id="SSF57716">
    <property type="entry name" value="Glucocorticoid receptor-like (DNA-binding domain)"/>
    <property type="match status" value="1"/>
</dbReference>
<dbReference type="PANTHER" id="PTHR24083">
    <property type="entry name" value="NUCLEAR HORMONE RECEPTOR"/>
    <property type="match status" value="1"/>
</dbReference>
<evidence type="ECO:0000259" key="13">
    <source>
        <dbReference type="PROSITE" id="PS51030"/>
    </source>
</evidence>
<evidence type="ECO:0000256" key="5">
    <source>
        <dbReference type="ARBA" id="ARBA00022833"/>
    </source>
</evidence>
<evidence type="ECO:0000259" key="14">
    <source>
        <dbReference type="PROSITE" id="PS51843"/>
    </source>
</evidence>
<dbReference type="Gene3D" id="1.10.565.10">
    <property type="entry name" value="Retinoid X Receptor"/>
    <property type="match status" value="1"/>
</dbReference>
<dbReference type="AlphaFoldDB" id="A0AAF3EMI9"/>
<evidence type="ECO:0000313" key="15">
    <source>
        <dbReference type="Proteomes" id="UP000887575"/>
    </source>
</evidence>
<keyword evidence="15" id="KW-1185">Reference proteome</keyword>
<evidence type="ECO:0000256" key="12">
    <source>
        <dbReference type="SAM" id="MobiDB-lite"/>
    </source>
</evidence>
<dbReference type="PROSITE" id="PS00031">
    <property type="entry name" value="NUCLEAR_REC_DBD_1"/>
    <property type="match status" value="1"/>
</dbReference>
<dbReference type="InterPro" id="IPR035500">
    <property type="entry name" value="NHR-like_dom_sf"/>
</dbReference>
<dbReference type="InterPro" id="IPR001628">
    <property type="entry name" value="Znf_hrmn_rcpt"/>
</dbReference>
<keyword evidence="10 11" id="KW-0539">Nucleus</keyword>
<organism evidence="15 16">
    <name type="scientific">Mesorhabditis belari</name>
    <dbReference type="NCBI Taxonomy" id="2138241"/>
    <lineage>
        <taxon>Eukaryota</taxon>
        <taxon>Metazoa</taxon>
        <taxon>Ecdysozoa</taxon>
        <taxon>Nematoda</taxon>
        <taxon>Chromadorea</taxon>
        <taxon>Rhabditida</taxon>
        <taxon>Rhabditina</taxon>
        <taxon>Rhabditomorpha</taxon>
        <taxon>Rhabditoidea</taxon>
        <taxon>Rhabditidae</taxon>
        <taxon>Mesorhabditinae</taxon>
        <taxon>Mesorhabditis</taxon>
    </lineage>
</organism>
<evidence type="ECO:0000256" key="2">
    <source>
        <dbReference type="ARBA" id="ARBA00005993"/>
    </source>
</evidence>